<protein>
    <submittedName>
        <fullName evidence="2">Uncharacterized protein</fullName>
    </submittedName>
</protein>
<dbReference type="OrthoDB" id="9798763at2"/>
<dbReference type="AlphaFoldDB" id="A0A5N7MNE0"/>
<sequence>MLTASGKIEQTNGPGREVLDGALSNGLARGSSRAAFAMIGDRDPSVGVPLRAVKGDGELFKGRERGPLSISYSRDDHGALRYDFHDPRSVGPFNRLQIVPP</sequence>
<feature type="region of interest" description="Disordered" evidence="1">
    <location>
        <begin position="1"/>
        <end position="21"/>
    </location>
</feature>
<evidence type="ECO:0000313" key="3">
    <source>
        <dbReference type="Proteomes" id="UP000403266"/>
    </source>
</evidence>
<gene>
    <name evidence="2" type="ORF">FS320_24145</name>
</gene>
<accession>A0A5N7MNE0</accession>
<evidence type="ECO:0000313" key="2">
    <source>
        <dbReference type="EMBL" id="MPR28170.1"/>
    </source>
</evidence>
<name>A0A5N7MNE0_9HYPH</name>
<reference evidence="2 3" key="1">
    <citation type="journal article" date="2019" name="Syst. Appl. Microbiol.">
        <title>Microvirga tunisiensis sp. nov., a root nodule symbiotic bacterium isolated from Lupinus micranthus and L. luteus grown in Northern Tunisia.</title>
        <authorList>
            <person name="Msaddak A."/>
            <person name="Rejili M."/>
            <person name="Duran D."/>
            <person name="Mars M."/>
            <person name="Palacios J.M."/>
            <person name="Ruiz-Argueso T."/>
            <person name="Rey L."/>
            <person name="Imperial J."/>
        </authorList>
    </citation>
    <scope>NUCLEOTIDE SEQUENCE [LARGE SCALE GENOMIC DNA]</scope>
    <source>
        <strain evidence="2 3">Lmie10</strain>
    </source>
</reference>
<organism evidence="2 3">
    <name type="scientific">Microvirga tunisiensis</name>
    <dbReference type="NCBI Taxonomy" id="2108360"/>
    <lineage>
        <taxon>Bacteria</taxon>
        <taxon>Pseudomonadati</taxon>
        <taxon>Pseudomonadota</taxon>
        <taxon>Alphaproteobacteria</taxon>
        <taxon>Hyphomicrobiales</taxon>
        <taxon>Methylobacteriaceae</taxon>
        <taxon>Microvirga</taxon>
    </lineage>
</organism>
<dbReference type="Proteomes" id="UP000403266">
    <property type="component" value="Unassembled WGS sequence"/>
</dbReference>
<evidence type="ECO:0000256" key="1">
    <source>
        <dbReference type="SAM" id="MobiDB-lite"/>
    </source>
</evidence>
<comment type="caution">
    <text evidence="2">The sequence shown here is derived from an EMBL/GenBank/DDBJ whole genome shotgun (WGS) entry which is preliminary data.</text>
</comment>
<dbReference type="RefSeq" id="WP_152714469.1">
    <property type="nucleotide sequence ID" value="NZ_VOSJ01000127.1"/>
</dbReference>
<dbReference type="EMBL" id="VOSK01000127">
    <property type="protein sequence ID" value="MPR28170.1"/>
    <property type="molecule type" value="Genomic_DNA"/>
</dbReference>
<proteinExistence type="predicted"/>
<keyword evidence="3" id="KW-1185">Reference proteome</keyword>